<dbReference type="FunFam" id="2.130.10.10:FF:002249">
    <property type="entry name" value="Cleavage and polyadenylation specificity factor subunit 1"/>
    <property type="match status" value="1"/>
</dbReference>
<evidence type="ECO:0000256" key="2">
    <source>
        <dbReference type="ARBA" id="ARBA00023242"/>
    </source>
</evidence>
<dbReference type="InterPro" id="IPR058543">
    <property type="entry name" value="Beta-prop_RSE1/DDB1/CPSF1_2nd"/>
</dbReference>
<dbReference type="InterPro" id="IPR018846">
    <property type="entry name" value="Beta-prop_RSE1/DDB1/CPSF1_1st"/>
</dbReference>
<dbReference type="GO" id="GO:0003676">
    <property type="term" value="F:nucleic acid binding"/>
    <property type="evidence" value="ECO:0007669"/>
    <property type="project" value="InterPro"/>
</dbReference>
<comment type="similarity">
    <text evidence="3">Belongs to the CPSF1 family.</text>
</comment>
<keyword evidence="2" id="KW-0539">Nucleus</keyword>
<dbReference type="FunFam" id="1.10.150.910:FF:000005">
    <property type="entry name" value="Cleavage and polyadenylation specific factor 1"/>
    <property type="match status" value="1"/>
</dbReference>
<dbReference type="PANTHER" id="PTHR10644">
    <property type="entry name" value="DNA REPAIR/RNA PROCESSING CPSF FAMILY"/>
    <property type="match status" value="1"/>
</dbReference>
<dbReference type="Ensembl" id="ENSSLUT00000033034.1">
    <property type="protein sequence ID" value="ENSSLUP00000032012.1"/>
    <property type="gene ID" value="ENSSLUG00000013512.1"/>
</dbReference>
<dbReference type="GO" id="GO:0031123">
    <property type="term" value="P:RNA 3'-end processing"/>
    <property type="evidence" value="ECO:0007669"/>
    <property type="project" value="UniProtKB-ARBA"/>
</dbReference>
<accession>A0A8D0D1R7</accession>
<dbReference type="InterPro" id="IPR015943">
    <property type="entry name" value="WD40/YVTN_repeat-like_dom_sf"/>
</dbReference>
<proteinExistence type="inferred from homology"/>
<comment type="subcellular location">
    <subcellularLocation>
        <location evidence="1">Nucleus</location>
        <location evidence="1">Nucleoplasm</location>
    </subcellularLocation>
</comment>
<evidence type="ECO:0000256" key="1">
    <source>
        <dbReference type="ARBA" id="ARBA00004642"/>
    </source>
</evidence>
<dbReference type="Gene3D" id="2.130.10.10">
    <property type="entry name" value="YVTN repeat-like/Quinoprotein amine dehydrogenase"/>
    <property type="match status" value="3"/>
</dbReference>
<organism evidence="9 10">
    <name type="scientific">Sander lucioperca</name>
    <name type="common">Pike-perch</name>
    <name type="synonym">Perca lucioperca</name>
    <dbReference type="NCBI Taxonomy" id="283035"/>
    <lineage>
        <taxon>Eukaryota</taxon>
        <taxon>Metazoa</taxon>
        <taxon>Chordata</taxon>
        <taxon>Craniata</taxon>
        <taxon>Vertebrata</taxon>
        <taxon>Euteleostomi</taxon>
        <taxon>Actinopterygii</taxon>
        <taxon>Neopterygii</taxon>
        <taxon>Teleostei</taxon>
        <taxon>Neoteleostei</taxon>
        <taxon>Acanthomorphata</taxon>
        <taxon>Eupercaria</taxon>
        <taxon>Perciformes</taxon>
        <taxon>Percoidei</taxon>
        <taxon>Percidae</taxon>
        <taxon>Luciopercinae</taxon>
        <taxon>Sander</taxon>
    </lineage>
</organism>
<dbReference type="Proteomes" id="UP000694568">
    <property type="component" value="Unplaced"/>
</dbReference>
<evidence type="ECO:0000259" key="8">
    <source>
        <dbReference type="Pfam" id="PF23726"/>
    </source>
</evidence>
<dbReference type="GeneTree" id="ENSGT00950000183151"/>
<feature type="compositionally biased region" description="Basic and acidic residues" evidence="5">
    <location>
        <begin position="518"/>
        <end position="539"/>
    </location>
</feature>
<sequence length="1363" mass="153439">MYAVYRQAHTPTAVEFSVYCNFISSKEKNLVVAGTSQLFVYRIIHDVEVTINSKSRKEKLEQVASFSLFGNIMSMASVQLVGANRDALLLSFKDAKLSVVEYDPGTHDLKTLSLHYFEEPELRDGFVQNVHIPIVRVDPENRCAVMLVYGTQLVVLPFRKDTLTDEQEGGVGEGPKSSFLPSYIIDVRELDEKLLNIVDMKFLHGYYEPTLLILFEPNQTWPGRVAVRQDTCSIVAISLNIMQKVHPVIWSLTNLPFDCTQVMPVPKPIGGVVVFAVNSLLYLNQSVPPYGVSLNSQTNGTTAFPLRVQEEVRISLDCSQSDFIGYDKMVISLKGGEIYVLTLITDGMRSVRAFHFDKAAASVLTTCMVTMEPGYLFLGSRLGNSLLLKYTEKLQETPPEEEPPSKKKRMETSTNWTDEVDEIEVYGSEAQSGTQLATYSFEVCDSILNIGPCSNASMGEPAFLSEESNPEPDLEVVVCSGYGKNGALSVLQRSIRPQVVTTFELPGCHDMWTVVSNEEEKEKEKEEEKTEPPLEDDTKKHGFLILSREDSTMILQTGQEIMELDTSGFATQGPTVFAGNIGDNKYIIQVSPMGIRLLEGVTQLHFIPVDLGSPIVHCSVADPYVVIMTAEGVVTMFALKTDSYMGKTHRLALQKPQIPTQSRVITLCAYRDVSGMFTTENKVSCSVREDPVIRSQSEEETIIHDLSNTVDDEEEMLYGDSNASAAHGRDEMGRSFGALGLSDGGSSKAEPSHWCIISRESGVMEIYQLPDWRLVFLVKNFPVGQRVLVDSSSGQSAAQGEGKKEEVTRQGEIPLVKEVALVSLGYNRSRPYLLVHVEQELLIYEAFPYDQQQPQNNLKVRFKKVPHNINFREKKSKVKKDKKAESGGAEESSAVKSRIARFRYFEDISGYSGVFICGPSPHWMLVTSRGAMRLHPMTIDGPIESFSPFHNINCPKGFLYFNKQGELRISVLPTYLSYDAPWPVRKIPLRCTIHYVSYHVESKVYAVCTSVKEPCTRIPRMTGEEKEYETIDRDERYINPQQEKFSIQLISPVSWEAIPNTRFDLDEWEHVTCMKTVSLRSQETVSGLKGYVAAGTCLMQGEEVTCRGRIFLWVLKDNDLTGMAFIDTQLYIHQMFSIKNFILAADLMKSISLLRYQEESKTLSLVSRDAKPLEVYSIDFMVDNNQLGLLVSDRDKNLYVYMYLPEAKESFGGMRLLRRADFNAGANINTFWRMPCRGALDAGSKKALTWDNKHITWFATLDGGVGLLLPMQEKTYRRLLMLQNALNSMLPHHAGLNPKAFRMLHTERRSLQNAVRNILDGELLNKYLYLSTMERSELAKKIGTTQDIILDDLLEIDRVTAHF</sequence>
<dbReference type="Pfam" id="PF03178">
    <property type="entry name" value="CPSF_A"/>
    <property type="match status" value="1"/>
</dbReference>
<evidence type="ECO:0000313" key="9">
    <source>
        <dbReference type="Ensembl" id="ENSSLUP00000032012.1"/>
    </source>
</evidence>
<feature type="region of interest" description="Disordered" evidence="5">
    <location>
        <begin position="515"/>
        <end position="539"/>
    </location>
</feature>
<dbReference type="FunFam" id="2.130.10.10:FF:002223">
    <property type="entry name" value="Cleavage and polyadenylation specific factor 1"/>
    <property type="match status" value="1"/>
</dbReference>
<feature type="domain" description="RSE1/DDB1/CPSF1 second beta-propeller" evidence="8">
    <location>
        <begin position="497"/>
        <end position="971"/>
    </location>
</feature>
<dbReference type="GO" id="GO:0005654">
    <property type="term" value="C:nucleoplasm"/>
    <property type="evidence" value="ECO:0007669"/>
    <property type="project" value="UniProtKB-SubCell"/>
</dbReference>
<protein>
    <recommendedName>
        <fullName evidence="4">Cleavage and polyadenylation specificity factor subunit 1</fullName>
    </recommendedName>
</protein>
<dbReference type="Pfam" id="PF23726">
    <property type="entry name" value="Beta-prop_RSE1_2nd"/>
    <property type="match status" value="1"/>
</dbReference>
<evidence type="ECO:0000259" key="6">
    <source>
        <dbReference type="Pfam" id="PF03178"/>
    </source>
</evidence>
<evidence type="ECO:0000256" key="5">
    <source>
        <dbReference type="SAM" id="MobiDB-lite"/>
    </source>
</evidence>
<reference evidence="9" key="1">
    <citation type="submission" date="2025-08" db="UniProtKB">
        <authorList>
            <consortium name="Ensembl"/>
        </authorList>
    </citation>
    <scope>IDENTIFICATION</scope>
</reference>
<evidence type="ECO:0000313" key="10">
    <source>
        <dbReference type="Proteomes" id="UP000694568"/>
    </source>
</evidence>
<feature type="domain" description="RSE1/DDB1/CPSF1 C-terminal" evidence="6">
    <location>
        <begin position="1111"/>
        <end position="1328"/>
    </location>
</feature>
<gene>
    <name evidence="9" type="primary">cpsf1</name>
</gene>
<dbReference type="FunFam" id="2.130.10.10:FF:000118">
    <property type="entry name" value="Cleavage and polyadenylation specificity factor subunit 1"/>
    <property type="match status" value="1"/>
</dbReference>
<dbReference type="InterPro" id="IPR004871">
    <property type="entry name" value="RSE1/DDB1/CPSF1_C"/>
</dbReference>
<feature type="domain" description="RSE1/DDB1/CPSF1 first beta-propeller" evidence="7">
    <location>
        <begin position="14"/>
        <end position="394"/>
    </location>
</feature>
<evidence type="ECO:0000256" key="3">
    <source>
        <dbReference type="ARBA" id="ARBA00038446"/>
    </source>
</evidence>
<evidence type="ECO:0000259" key="7">
    <source>
        <dbReference type="Pfam" id="PF10433"/>
    </source>
</evidence>
<reference evidence="9" key="2">
    <citation type="submission" date="2025-09" db="UniProtKB">
        <authorList>
            <consortium name="Ensembl"/>
        </authorList>
    </citation>
    <scope>IDENTIFICATION</scope>
</reference>
<feature type="region of interest" description="Disordered" evidence="5">
    <location>
        <begin position="394"/>
        <end position="414"/>
    </location>
</feature>
<keyword evidence="10" id="KW-1185">Reference proteome</keyword>
<dbReference type="InterPro" id="IPR050358">
    <property type="entry name" value="RSE1/DDB1/CFT1"/>
</dbReference>
<name>A0A8D0D1R7_SANLU</name>
<dbReference type="Gene3D" id="1.10.150.910">
    <property type="match status" value="1"/>
</dbReference>
<dbReference type="Pfam" id="PF10433">
    <property type="entry name" value="Beta-prop_RSE1_1st"/>
    <property type="match status" value="1"/>
</dbReference>
<evidence type="ECO:0000256" key="4">
    <source>
        <dbReference type="ARBA" id="ARBA00068483"/>
    </source>
</evidence>